<sequence length="129" mass="15383">MSEIEVLTEFKTQLISFFDELIGQFPNEGDLVVIRLFLANQIDIQTVMNIFNHKINTNDQELRKMVKDRNEIFFLEHNVFDTLSKDKVVHFKKLWRSGRLDLEDKKVIWNWVDAFIYLGDKYTKAVANR</sequence>
<accession>A0A6C0H3F3</accession>
<organism evidence="1">
    <name type="scientific">viral metagenome</name>
    <dbReference type="NCBI Taxonomy" id="1070528"/>
    <lineage>
        <taxon>unclassified sequences</taxon>
        <taxon>metagenomes</taxon>
        <taxon>organismal metagenomes</taxon>
    </lineage>
</organism>
<reference evidence="1" key="1">
    <citation type="journal article" date="2020" name="Nature">
        <title>Giant virus diversity and host interactions through global metagenomics.</title>
        <authorList>
            <person name="Schulz F."/>
            <person name="Roux S."/>
            <person name="Paez-Espino D."/>
            <person name="Jungbluth S."/>
            <person name="Walsh D.A."/>
            <person name="Denef V.J."/>
            <person name="McMahon K.D."/>
            <person name="Konstantinidis K.T."/>
            <person name="Eloe-Fadrosh E.A."/>
            <person name="Kyrpides N.C."/>
            <person name="Woyke T."/>
        </authorList>
    </citation>
    <scope>NUCLEOTIDE SEQUENCE</scope>
    <source>
        <strain evidence="1">GVMAG-M-3300023179-62</strain>
    </source>
</reference>
<dbReference type="AlphaFoldDB" id="A0A6C0H3F3"/>
<proteinExistence type="predicted"/>
<protein>
    <submittedName>
        <fullName evidence="1">Uncharacterized protein</fullName>
    </submittedName>
</protein>
<evidence type="ECO:0000313" key="1">
    <source>
        <dbReference type="EMBL" id="QHT74979.1"/>
    </source>
</evidence>
<name>A0A6C0H3F3_9ZZZZ</name>
<dbReference type="EMBL" id="MN739860">
    <property type="protein sequence ID" value="QHT74979.1"/>
    <property type="molecule type" value="Genomic_DNA"/>
</dbReference>